<evidence type="ECO:0000256" key="1">
    <source>
        <dbReference type="ARBA" id="ARBA00000085"/>
    </source>
</evidence>
<evidence type="ECO:0000256" key="7">
    <source>
        <dbReference type="ARBA" id="ARBA00022777"/>
    </source>
</evidence>
<evidence type="ECO:0000256" key="3">
    <source>
        <dbReference type="ARBA" id="ARBA00012438"/>
    </source>
</evidence>
<dbReference type="EMBL" id="JAHOEL010000013">
    <property type="protein sequence ID" value="MBV3392254.1"/>
    <property type="molecule type" value="Genomic_DNA"/>
</dbReference>
<keyword evidence="15" id="KW-1185">Reference proteome</keyword>
<reference evidence="12 15" key="1">
    <citation type="submission" date="2021-06" db="EMBL/GenBank/DDBJ databases">
        <title>Collection of gut derived symbiotic bacterial strains cultured from healthy donors.</title>
        <authorList>
            <person name="Lin H."/>
            <person name="Littmann E."/>
            <person name="Pamer E.G."/>
        </authorList>
    </citation>
    <scope>NUCLEOTIDE SEQUENCE</scope>
    <source>
        <strain evidence="13 15">MSK.21.70</strain>
        <strain evidence="12">MSK.21.82</strain>
    </source>
</reference>
<dbReference type="EMBL" id="JAHOEF010000012">
    <property type="protein sequence ID" value="MBV3382196.1"/>
    <property type="molecule type" value="Genomic_DNA"/>
</dbReference>
<protein>
    <recommendedName>
        <fullName evidence="3">histidine kinase</fullName>
        <ecNumber evidence="3">2.7.13.3</ecNumber>
    </recommendedName>
</protein>
<dbReference type="EC" id="2.7.13.3" evidence="3"/>
<dbReference type="AlphaFoldDB" id="A0AAW4MWM9"/>
<keyword evidence="7 12" id="KW-0418">Kinase</keyword>
<feature type="transmembrane region" description="Helical" evidence="10">
    <location>
        <begin position="12"/>
        <end position="29"/>
    </location>
</feature>
<comment type="caution">
    <text evidence="12">The sequence shown here is derived from an EMBL/GenBank/DDBJ whole genome shotgun (WGS) entry which is preliminary data.</text>
</comment>
<evidence type="ECO:0000256" key="4">
    <source>
        <dbReference type="ARBA" id="ARBA00022475"/>
    </source>
</evidence>
<dbReference type="InterPro" id="IPR003594">
    <property type="entry name" value="HATPase_dom"/>
</dbReference>
<evidence type="ECO:0000313" key="14">
    <source>
        <dbReference type="Proteomes" id="UP001196408"/>
    </source>
</evidence>
<evidence type="ECO:0000256" key="9">
    <source>
        <dbReference type="ARBA" id="ARBA00023136"/>
    </source>
</evidence>
<dbReference type="InterPro" id="IPR050351">
    <property type="entry name" value="BphY/WalK/GraS-like"/>
</dbReference>
<feature type="transmembrane region" description="Helical" evidence="10">
    <location>
        <begin position="35"/>
        <end position="53"/>
    </location>
</feature>
<dbReference type="Proteomes" id="UP001197492">
    <property type="component" value="Unassembled WGS sequence"/>
</dbReference>
<keyword evidence="9 10" id="KW-0472">Membrane</keyword>
<dbReference type="SMART" id="SM00387">
    <property type="entry name" value="HATPase_c"/>
    <property type="match status" value="1"/>
</dbReference>
<dbReference type="Proteomes" id="UP001196408">
    <property type="component" value="Unassembled WGS sequence"/>
</dbReference>
<keyword evidence="5" id="KW-0808">Transferase</keyword>
<dbReference type="InterPro" id="IPR005467">
    <property type="entry name" value="His_kinase_dom"/>
</dbReference>
<evidence type="ECO:0000313" key="13">
    <source>
        <dbReference type="EMBL" id="MBV3392254.1"/>
    </source>
</evidence>
<dbReference type="Pfam" id="PF02518">
    <property type="entry name" value="HATPase_c"/>
    <property type="match status" value="1"/>
</dbReference>
<gene>
    <name evidence="12" type="ORF">KSV97_02930</name>
    <name evidence="13" type="ORF">KSW06_03110</name>
</gene>
<keyword evidence="8 10" id="KW-1133">Transmembrane helix</keyword>
<dbReference type="PANTHER" id="PTHR45453:SF2">
    <property type="entry name" value="HISTIDINE KINASE"/>
    <property type="match status" value="1"/>
</dbReference>
<evidence type="ECO:0000256" key="6">
    <source>
        <dbReference type="ARBA" id="ARBA00022692"/>
    </source>
</evidence>
<comment type="subcellular location">
    <subcellularLocation>
        <location evidence="2">Cell membrane</location>
        <topology evidence="2">Multi-pass membrane protein</topology>
    </subcellularLocation>
</comment>
<dbReference type="PROSITE" id="PS50109">
    <property type="entry name" value="HIS_KIN"/>
    <property type="match status" value="1"/>
</dbReference>
<organism evidence="12 14">
    <name type="scientific">Catenibacterium mitsuokai</name>
    <dbReference type="NCBI Taxonomy" id="100886"/>
    <lineage>
        <taxon>Bacteria</taxon>
        <taxon>Bacillati</taxon>
        <taxon>Bacillota</taxon>
        <taxon>Erysipelotrichia</taxon>
        <taxon>Erysipelotrichales</taxon>
        <taxon>Coprobacillaceae</taxon>
        <taxon>Catenibacterium</taxon>
    </lineage>
</organism>
<feature type="domain" description="Histidine kinase" evidence="11">
    <location>
        <begin position="121"/>
        <end position="320"/>
    </location>
</feature>
<name>A0AAW4MWM9_9FIRM</name>
<dbReference type="PANTHER" id="PTHR45453">
    <property type="entry name" value="PHOSPHATE REGULON SENSOR PROTEIN PHOR"/>
    <property type="match status" value="1"/>
</dbReference>
<evidence type="ECO:0000256" key="5">
    <source>
        <dbReference type="ARBA" id="ARBA00022679"/>
    </source>
</evidence>
<evidence type="ECO:0000256" key="10">
    <source>
        <dbReference type="SAM" id="Phobius"/>
    </source>
</evidence>
<evidence type="ECO:0000256" key="8">
    <source>
        <dbReference type="ARBA" id="ARBA00022989"/>
    </source>
</evidence>
<evidence type="ECO:0000313" key="12">
    <source>
        <dbReference type="EMBL" id="MBV3382196.1"/>
    </source>
</evidence>
<dbReference type="GO" id="GO:0005886">
    <property type="term" value="C:plasma membrane"/>
    <property type="evidence" value="ECO:0007669"/>
    <property type="project" value="UniProtKB-SubCell"/>
</dbReference>
<dbReference type="GO" id="GO:0016036">
    <property type="term" value="P:cellular response to phosphate starvation"/>
    <property type="evidence" value="ECO:0007669"/>
    <property type="project" value="TreeGrafter"/>
</dbReference>
<evidence type="ECO:0000256" key="2">
    <source>
        <dbReference type="ARBA" id="ARBA00004651"/>
    </source>
</evidence>
<accession>A0AAW4MWM9</accession>
<evidence type="ECO:0000259" key="11">
    <source>
        <dbReference type="PROSITE" id="PS50109"/>
    </source>
</evidence>
<comment type="catalytic activity">
    <reaction evidence="1">
        <text>ATP + protein L-histidine = ADP + protein N-phospho-L-histidine.</text>
        <dbReference type="EC" id="2.7.13.3"/>
    </reaction>
</comment>
<keyword evidence="4" id="KW-1003">Cell membrane</keyword>
<evidence type="ECO:0000313" key="15">
    <source>
        <dbReference type="Proteomes" id="UP001197492"/>
    </source>
</evidence>
<dbReference type="GO" id="GO:0004721">
    <property type="term" value="F:phosphoprotein phosphatase activity"/>
    <property type="evidence" value="ECO:0007669"/>
    <property type="project" value="TreeGrafter"/>
</dbReference>
<keyword evidence="6 10" id="KW-0812">Transmembrane</keyword>
<dbReference type="RefSeq" id="WP_217747196.1">
    <property type="nucleotide sequence ID" value="NZ_JAHOEB010000013.1"/>
</dbReference>
<proteinExistence type="predicted"/>
<dbReference type="GO" id="GO:0000155">
    <property type="term" value="F:phosphorelay sensor kinase activity"/>
    <property type="evidence" value="ECO:0007669"/>
    <property type="project" value="TreeGrafter"/>
</dbReference>
<sequence>MKTYIKDHYRYYLVYLVIILLFDLILLLCDISISLLYYPTCLCFFLVIVYFSYDYYKYNNKIKALKYALHLDHIYLENIPTPENALEDSYYALVDKIIQANIVLNNQKDTSYHELSDYMTLWVHQIKTPIAGLRLLIQSGELSPHLLSMQILRIEQYVDMMMYYVKMGYMNQDLKIGHYKIGDIVNGVVKKQSLFFIHKKISLNLEELDEEIVTDEKWTSFIIEQILSNALKYTKEGSIRIYMKGYTLYIEDTGIGIKKEDLPRVFEKGFTGTNGRIDKKASGLGLYLVKNICDTLGYPIHIESEVNKGTTVSICFEKKPLIVE</sequence>
<dbReference type="GeneID" id="301324770"/>